<proteinExistence type="predicted"/>
<organism evidence="1">
    <name type="scientific">Culex pipiens</name>
    <name type="common">House mosquito</name>
    <dbReference type="NCBI Taxonomy" id="7175"/>
    <lineage>
        <taxon>Eukaryota</taxon>
        <taxon>Metazoa</taxon>
        <taxon>Ecdysozoa</taxon>
        <taxon>Arthropoda</taxon>
        <taxon>Hexapoda</taxon>
        <taxon>Insecta</taxon>
        <taxon>Pterygota</taxon>
        <taxon>Neoptera</taxon>
        <taxon>Endopterygota</taxon>
        <taxon>Diptera</taxon>
        <taxon>Nematocera</taxon>
        <taxon>Culicoidea</taxon>
        <taxon>Culicidae</taxon>
        <taxon>Culicinae</taxon>
        <taxon>Culicini</taxon>
        <taxon>Culex</taxon>
        <taxon>Culex</taxon>
    </lineage>
</organism>
<dbReference type="EMBL" id="HBUE01287614">
    <property type="protein sequence ID" value="CAG6572450.1"/>
    <property type="molecule type" value="Transcribed_RNA"/>
</dbReference>
<dbReference type="AlphaFoldDB" id="A0A8D8JET8"/>
<protein>
    <submittedName>
        <fullName evidence="1">(northern house mosquito) hypothetical protein</fullName>
    </submittedName>
</protein>
<sequence length="117" mass="13106">MFNLRKCHFFSNLSQVLRNRCASLLSLSPCPRVPDSGPTKLSPAIAFSPANLLLPVQQNQVRNIPRSEKKTVTHIATDSVSFIGRILDRIHRCDQKPGENCFSFSLGTCFVLILMTF</sequence>
<reference evidence="1" key="1">
    <citation type="submission" date="2021-05" db="EMBL/GenBank/DDBJ databases">
        <authorList>
            <person name="Alioto T."/>
            <person name="Alioto T."/>
            <person name="Gomez Garrido J."/>
        </authorList>
    </citation>
    <scope>NUCLEOTIDE SEQUENCE</scope>
</reference>
<dbReference type="EMBL" id="HBUE01181999">
    <property type="protein sequence ID" value="CAG6520883.1"/>
    <property type="molecule type" value="Transcribed_RNA"/>
</dbReference>
<accession>A0A8D8JET8</accession>
<dbReference type="EMBL" id="HBUE01134843">
    <property type="protein sequence ID" value="CAG6498246.1"/>
    <property type="molecule type" value="Transcribed_RNA"/>
</dbReference>
<dbReference type="EMBL" id="HBUE01182003">
    <property type="protein sequence ID" value="CAG6520886.1"/>
    <property type="molecule type" value="Transcribed_RNA"/>
</dbReference>
<evidence type="ECO:0000313" key="1">
    <source>
        <dbReference type="EMBL" id="CAG6572450.1"/>
    </source>
</evidence>
<name>A0A8D8JET8_CULPI</name>
<dbReference type="EMBL" id="HBUE01287618">
    <property type="protein sequence ID" value="CAG6572453.1"/>
    <property type="molecule type" value="Transcribed_RNA"/>
</dbReference>